<name>A0A9D1JK78_9FIRM</name>
<keyword evidence="1" id="KW-1133">Transmembrane helix</keyword>
<gene>
    <name evidence="2" type="ORF">IAB44_10175</name>
</gene>
<feature type="transmembrane region" description="Helical" evidence="1">
    <location>
        <begin position="203"/>
        <end position="220"/>
    </location>
</feature>
<protein>
    <recommendedName>
        <fullName evidence="4">ABC-2 family transporter protein</fullName>
    </recommendedName>
</protein>
<evidence type="ECO:0008006" key="4">
    <source>
        <dbReference type="Google" id="ProtNLM"/>
    </source>
</evidence>
<dbReference type="Proteomes" id="UP000823935">
    <property type="component" value="Unassembled WGS sequence"/>
</dbReference>
<evidence type="ECO:0000313" key="2">
    <source>
        <dbReference type="EMBL" id="HIS31895.1"/>
    </source>
</evidence>
<feature type="transmembrane region" description="Helical" evidence="1">
    <location>
        <begin position="54"/>
        <end position="76"/>
    </location>
</feature>
<feature type="transmembrane region" description="Helical" evidence="1">
    <location>
        <begin position="97"/>
        <end position="125"/>
    </location>
</feature>
<feature type="transmembrane region" description="Helical" evidence="1">
    <location>
        <begin position="12"/>
        <end position="34"/>
    </location>
</feature>
<dbReference type="AlphaFoldDB" id="A0A9D1JK78"/>
<evidence type="ECO:0000313" key="3">
    <source>
        <dbReference type="Proteomes" id="UP000823935"/>
    </source>
</evidence>
<keyword evidence="1" id="KW-0472">Membrane</keyword>
<feature type="transmembrane region" description="Helical" evidence="1">
    <location>
        <begin position="257"/>
        <end position="277"/>
    </location>
</feature>
<dbReference type="EMBL" id="DVIQ01000060">
    <property type="protein sequence ID" value="HIS31895.1"/>
    <property type="molecule type" value="Genomic_DNA"/>
</dbReference>
<keyword evidence="1" id="KW-0812">Transmembrane</keyword>
<evidence type="ECO:0000256" key="1">
    <source>
        <dbReference type="SAM" id="Phobius"/>
    </source>
</evidence>
<feature type="transmembrane region" description="Helical" evidence="1">
    <location>
        <begin position="174"/>
        <end position="196"/>
    </location>
</feature>
<reference evidence="2" key="1">
    <citation type="submission" date="2020-10" db="EMBL/GenBank/DDBJ databases">
        <authorList>
            <person name="Gilroy R."/>
        </authorList>
    </citation>
    <scope>NUCLEOTIDE SEQUENCE</scope>
    <source>
        <strain evidence="2">CHK190-19873</strain>
    </source>
</reference>
<accession>A0A9D1JK78</accession>
<organism evidence="2 3">
    <name type="scientific">Candidatus Limivivens intestinipullorum</name>
    <dbReference type="NCBI Taxonomy" id="2840858"/>
    <lineage>
        <taxon>Bacteria</taxon>
        <taxon>Bacillati</taxon>
        <taxon>Bacillota</taxon>
        <taxon>Clostridia</taxon>
        <taxon>Lachnospirales</taxon>
        <taxon>Lachnospiraceae</taxon>
        <taxon>Lachnospiraceae incertae sedis</taxon>
        <taxon>Candidatus Limivivens</taxon>
    </lineage>
</organism>
<comment type="caution">
    <text evidence="2">The sequence shown here is derived from an EMBL/GenBank/DDBJ whole genome shotgun (WGS) entry which is preliminary data.</text>
</comment>
<sequence>MKLIRYIGKNTAAKLINSKAGTFLLVFLAISWSYDRPYLALIQEQNQPITWCIFPFFLASVRFVALYFAGIIYTNSDVPFMQHNNMYQVIRTGRRRWALGQIGGIFLRCLALTVLSALLSVLPFFGRLEPVNVWGRVAYTIASGRSDASGFVSQSMAEFRFHYDALTTFTPLELLALTLLLCTLISTFLGLLMFLLSLYAGKAIAVAVSLGYVLLVYLVQNTSSDLRQAVSYFVPPYWAEIALYRTLDYGYYRLPPISYMLIFLLTAIAVMTLLICLRVKRVEFHWEHEDA</sequence>
<proteinExistence type="predicted"/>
<reference evidence="2" key="2">
    <citation type="journal article" date="2021" name="PeerJ">
        <title>Extensive microbial diversity within the chicken gut microbiome revealed by metagenomics and culture.</title>
        <authorList>
            <person name="Gilroy R."/>
            <person name="Ravi A."/>
            <person name="Getino M."/>
            <person name="Pursley I."/>
            <person name="Horton D.L."/>
            <person name="Alikhan N.F."/>
            <person name="Baker D."/>
            <person name="Gharbi K."/>
            <person name="Hall N."/>
            <person name="Watson M."/>
            <person name="Adriaenssens E.M."/>
            <person name="Foster-Nyarko E."/>
            <person name="Jarju S."/>
            <person name="Secka A."/>
            <person name="Antonio M."/>
            <person name="Oren A."/>
            <person name="Chaudhuri R.R."/>
            <person name="La Ragione R."/>
            <person name="Hildebrand F."/>
            <person name="Pallen M.J."/>
        </authorList>
    </citation>
    <scope>NUCLEOTIDE SEQUENCE</scope>
    <source>
        <strain evidence="2">CHK190-19873</strain>
    </source>
</reference>